<dbReference type="PANTHER" id="PTHR12838">
    <property type="entry name" value="U3 SMALL NUCLEOLAR RNA-ASSOCIATED PROTEIN 11"/>
    <property type="match status" value="1"/>
</dbReference>
<feature type="region of interest" description="Disordered" evidence="6">
    <location>
        <begin position="165"/>
        <end position="221"/>
    </location>
</feature>
<feature type="compositionally biased region" description="Acidic residues" evidence="6">
    <location>
        <begin position="165"/>
        <end position="187"/>
    </location>
</feature>
<evidence type="ECO:0000256" key="2">
    <source>
        <dbReference type="ARBA" id="ARBA00004604"/>
    </source>
</evidence>
<sequence length="276" mass="30768">MSTMRNAVHRRNHQERAQPQERAKWGLLEKHKDYTLRAKAFAAKKTHLRHLRAKASERNPDEFAFSMVNAHTHKGVKIADRKSGESLSQDVVRLLKTQDAGYLRVMLGKVRRERERLEGGSIVLGKEGARVVGGEGKGGKHTAFVEGSGEQEGLDVGEWFGVEEEKEADAEDGVEQQLDDDASDASENDPLPPSPSLPSRTAALAAATSLKSAQRDRKKRFHAQQVLEARVRGLRARERELAAAEREVGMQRARMGNAVGGVNRDGVKWKVRERKR</sequence>
<organism evidence="7">
    <name type="scientific">Eremomyces bilateralis CBS 781.70</name>
    <dbReference type="NCBI Taxonomy" id="1392243"/>
    <lineage>
        <taxon>Eukaryota</taxon>
        <taxon>Fungi</taxon>
        <taxon>Dikarya</taxon>
        <taxon>Ascomycota</taxon>
        <taxon>Pezizomycotina</taxon>
        <taxon>Dothideomycetes</taxon>
        <taxon>Dothideomycetes incertae sedis</taxon>
        <taxon>Eremomycetales</taxon>
        <taxon>Eremomycetaceae</taxon>
        <taxon>Eremomyces</taxon>
    </lineage>
</organism>
<proteinExistence type="inferred from homology"/>
<comment type="function">
    <text evidence="1">Involved in nucleolar processing of pre-18S ribosomal RNA.</text>
</comment>
<evidence type="ECO:0000313" key="9">
    <source>
        <dbReference type="RefSeq" id="XP_033532913.1"/>
    </source>
</evidence>
<reference evidence="9" key="2">
    <citation type="submission" date="2020-04" db="EMBL/GenBank/DDBJ databases">
        <authorList>
            <consortium name="NCBI Genome Project"/>
        </authorList>
    </citation>
    <scope>NUCLEOTIDE SEQUENCE</scope>
    <source>
        <strain evidence="9">CBS 781.70</strain>
    </source>
</reference>
<comment type="similarity">
    <text evidence="3">Belongs to the UTP11 family.</text>
</comment>
<dbReference type="AlphaFoldDB" id="A0A6G1FZX5"/>
<dbReference type="PANTHER" id="PTHR12838:SF0">
    <property type="entry name" value="U3 SMALL NUCLEOLAR RNA-ASSOCIATED PROTEIN 11-RELATED"/>
    <property type="match status" value="1"/>
</dbReference>
<reference evidence="7 9" key="1">
    <citation type="submission" date="2020-01" db="EMBL/GenBank/DDBJ databases">
        <authorList>
            <consortium name="DOE Joint Genome Institute"/>
            <person name="Haridas S."/>
            <person name="Albert R."/>
            <person name="Binder M."/>
            <person name="Bloem J."/>
            <person name="Labutti K."/>
            <person name="Salamov A."/>
            <person name="Andreopoulos B."/>
            <person name="Baker S.E."/>
            <person name="Barry K."/>
            <person name="Bills G."/>
            <person name="Bluhm B.H."/>
            <person name="Cannon C."/>
            <person name="Castanera R."/>
            <person name="Culley D.E."/>
            <person name="Daum C."/>
            <person name="Ezra D."/>
            <person name="Gonzalez J.B."/>
            <person name="Henrissat B."/>
            <person name="Kuo A."/>
            <person name="Liang C."/>
            <person name="Lipzen A."/>
            <person name="Lutzoni F."/>
            <person name="Magnuson J."/>
            <person name="Mondo S."/>
            <person name="Nolan M."/>
            <person name="Ohm R."/>
            <person name="Pangilinan J."/>
            <person name="Park H.-J."/>
            <person name="Ramirez L."/>
            <person name="Alfaro M."/>
            <person name="Sun H."/>
            <person name="Tritt A."/>
            <person name="Yoshinaga Y."/>
            <person name="Zwiers L.-H."/>
            <person name="Turgeon B.G."/>
            <person name="Goodwin S.B."/>
            <person name="Spatafora J.W."/>
            <person name="Crous P.W."/>
            <person name="Grigoriev I.V."/>
        </authorList>
    </citation>
    <scope>NUCLEOTIDE SEQUENCE</scope>
    <source>
        <strain evidence="7 9">CBS 781.70</strain>
    </source>
</reference>
<keyword evidence="5" id="KW-0539">Nucleus</keyword>
<dbReference type="InterPro" id="IPR007144">
    <property type="entry name" value="SSU_processome_Utp11"/>
</dbReference>
<evidence type="ECO:0000256" key="3">
    <source>
        <dbReference type="ARBA" id="ARBA00008105"/>
    </source>
</evidence>
<gene>
    <name evidence="7 9" type="ORF">P152DRAFT_438399</name>
</gene>
<name>A0A6G1FZX5_9PEZI</name>
<evidence type="ECO:0000313" key="7">
    <source>
        <dbReference type="EMBL" id="KAF1811282.1"/>
    </source>
</evidence>
<reference evidence="9" key="3">
    <citation type="submission" date="2025-04" db="UniProtKB">
        <authorList>
            <consortium name="RefSeq"/>
        </authorList>
    </citation>
    <scope>IDENTIFICATION</scope>
    <source>
        <strain evidence="9">CBS 781.70</strain>
    </source>
</reference>
<dbReference type="Proteomes" id="UP000504638">
    <property type="component" value="Unplaced"/>
</dbReference>
<dbReference type="RefSeq" id="XP_033532913.1">
    <property type="nucleotide sequence ID" value="XM_033677606.1"/>
</dbReference>
<evidence type="ECO:0000256" key="1">
    <source>
        <dbReference type="ARBA" id="ARBA00004099"/>
    </source>
</evidence>
<protein>
    <submittedName>
        <fullName evidence="7 9">U3 small nucleolar RNA-associated protein 11</fullName>
    </submittedName>
</protein>
<keyword evidence="4" id="KW-0698">rRNA processing</keyword>
<keyword evidence="8" id="KW-1185">Reference proteome</keyword>
<dbReference type="GeneID" id="54418176"/>
<accession>A0A6G1FZX5</accession>
<feature type="region of interest" description="Disordered" evidence="6">
    <location>
        <begin position="1"/>
        <end position="21"/>
    </location>
</feature>
<feature type="compositionally biased region" description="Low complexity" evidence="6">
    <location>
        <begin position="197"/>
        <end position="212"/>
    </location>
</feature>
<dbReference type="Pfam" id="PF03998">
    <property type="entry name" value="Utp11"/>
    <property type="match status" value="1"/>
</dbReference>
<evidence type="ECO:0000313" key="8">
    <source>
        <dbReference type="Proteomes" id="UP000504638"/>
    </source>
</evidence>
<comment type="subcellular location">
    <subcellularLocation>
        <location evidence="2">Nucleus</location>
        <location evidence="2">Nucleolus</location>
    </subcellularLocation>
</comment>
<dbReference type="GO" id="GO:0006364">
    <property type="term" value="P:rRNA processing"/>
    <property type="evidence" value="ECO:0007669"/>
    <property type="project" value="UniProtKB-KW"/>
</dbReference>
<dbReference type="GO" id="GO:0032040">
    <property type="term" value="C:small-subunit processome"/>
    <property type="evidence" value="ECO:0007669"/>
    <property type="project" value="InterPro"/>
</dbReference>
<evidence type="ECO:0000256" key="4">
    <source>
        <dbReference type="ARBA" id="ARBA00022552"/>
    </source>
</evidence>
<evidence type="ECO:0000256" key="5">
    <source>
        <dbReference type="ARBA" id="ARBA00023242"/>
    </source>
</evidence>
<dbReference type="EMBL" id="ML975162">
    <property type="protein sequence ID" value="KAF1811282.1"/>
    <property type="molecule type" value="Genomic_DNA"/>
</dbReference>
<evidence type="ECO:0000256" key="6">
    <source>
        <dbReference type="SAM" id="MobiDB-lite"/>
    </source>
</evidence>
<dbReference type="OrthoDB" id="29058at2759"/>